<dbReference type="PANTHER" id="PTHR36206">
    <property type="entry name" value="ASPERCRYPTIN BIOSYNTHESIS CLUSTER-SPECIFIC TRANSCRIPTION REGULATOR ATNN-RELATED"/>
    <property type="match status" value="1"/>
</dbReference>
<keyword evidence="10" id="KW-1185">Reference proteome</keyword>
<keyword evidence="3" id="KW-0805">Transcription regulation</keyword>
<dbReference type="Pfam" id="PF11951">
    <property type="entry name" value="Fungal_trans_2"/>
    <property type="match status" value="1"/>
</dbReference>
<evidence type="ECO:0000313" key="10">
    <source>
        <dbReference type="Proteomes" id="UP000006701"/>
    </source>
</evidence>
<dbReference type="OMA" id="CTKQEGL"/>
<dbReference type="VEuPathDB" id="FungiDB:ACLA_008320"/>
<feature type="compositionally biased region" description="Polar residues" evidence="7">
    <location>
        <begin position="48"/>
        <end position="59"/>
    </location>
</feature>
<evidence type="ECO:0000256" key="3">
    <source>
        <dbReference type="ARBA" id="ARBA00023015"/>
    </source>
</evidence>
<organism evidence="9 10">
    <name type="scientific">Aspergillus clavatus (strain ATCC 1007 / CBS 513.65 / DSM 816 / NCTC 3887 / NRRL 1 / QM 1276 / 107)</name>
    <dbReference type="NCBI Taxonomy" id="344612"/>
    <lineage>
        <taxon>Eukaryota</taxon>
        <taxon>Fungi</taxon>
        <taxon>Dikarya</taxon>
        <taxon>Ascomycota</taxon>
        <taxon>Pezizomycotina</taxon>
        <taxon>Eurotiomycetes</taxon>
        <taxon>Eurotiomycetidae</taxon>
        <taxon>Eurotiales</taxon>
        <taxon>Aspergillaceae</taxon>
        <taxon>Aspergillus</taxon>
        <taxon>Aspergillus subgen. Fumigati</taxon>
    </lineage>
</organism>
<protein>
    <submittedName>
        <fullName evidence="9">C6 zinc finger domain protein</fullName>
    </submittedName>
</protein>
<dbReference type="InterPro" id="IPR036864">
    <property type="entry name" value="Zn2-C6_fun-type_DNA-bd_sf"/>
</dbReference>
<accession>A1CDZ5</accession>
<dbReference type="PANTHER" id="PTHR36206:SF4">
    <property type="entry name" value="HYPOTHETICAL CONSERVED PROTEIN (EUROFUNG)-RELATED"/>
    <property type="match status" value="1"/>
</dbReference>
<keyword evidence="1" id="KW-0479">Metal-binding</keyword>
<dbReference type="InterPro" id="IPR021858">
    <property type="entry name" value="Fun_TF"/>
</dbReference>
<evidence type="ECO:0000256" key="5">
    <source>
        <dbReference type="ARBA" id="ARBA00023163"/>
    </source>
</evidence>
<dbReference type="RefSeq" id="XP_001273498.1">
    <property type="nucleotide sequence ID" value="XM_001273497.1"/>
</dbReference>
<dbReference type="InterPro" id="IPR001138">
    <property type="entry name" value="Zn2Cys6_DnaBD"/>
</dbReference>
<evidence type="ECO:0000256" key="1">
    <source>
        <dbReference type="ARBA" id="ARBA00022723"/>
    </source>
</evidence>
<dbReference type="Gene3D" id="4.10.240.10">
    <property type="entry name" value="Zn(2)-C6 fungal-type DNA-binding domain"/>
    <property type="match status" value="1"/>
</dbReference>
<dbReference type="GO" id="GO:0003677">
    <property type="term" value="F:DNA binding"/>
    <property type="evidence" value="ECO:0007669"/>
    <property type="project" value="UniProtKB-KW"/>
</dbReference>
<evidence type="ECO:0000256" key="4">
    <source>
        <dbReference type="ARBA" id="ARBA00023125"/>
    </source>
</evidence>
<dbReference type="PROSITE" id="PS50048">
    <property type="entry name" value="ZN2_CY6_FUNGAL_2"/>
    <property type="match status" value="1"/>
</dbReference>
<dbReference type="GO" id="GO:0008270">
    <property type="term" value="F:zinc ion binding"/>
    <property type="evidence" value="ECO:0007669"/>
    <property type="project" value="InterPro"/>
</dbReference>
<evidence type="ECO:0000259" key="8">
    <source>
        <dbReference type="PROSITE" id="PS50048"/>
    </source>
</evidence>
<dbReference type="Pfam" id="PF00172">
    <property type="entry name" value="Zn_clus"/>
    <property type="match status" value="1"/>
</dbReference>
<dbReference type="InterPro" id="IPR052360">
    <property type="entry name" value="Transcr_Regulatory_Proteins"/>
</dbReference>
<dbReference type="PROSITE" id="PS00463">
    <property type="entry name" value="ZN2_CY6_FUNGAL_1"/>
    <property type="match status" value="1"/>
</dbReference>
<dbReference type="SMART" id="SM00066">
    <property type="entry name" value="GAL4"/>
    <property type="match status" value="1"/>
</dbReference>
<keyword evidence="2" id="KW-0862">Zinc</keyword>
<dbReference type="EMBL" id="DS027051">
    <property type="protein sequence ID" value="EAW12072.1"/>
    <property type="molecule type" value="Genomic_DNA"/>
</dbReference>
<evidence type="ECO:0000256" key="2">
    <source>
        <dbReference type="ARBA" id="ARBA00022833"/>
    </source>
</evidence>
<keyword evidence="6" id="KW-0539">Nucleus</keyword>
<dbReference type="HOGENOM" id="CLU_011409_12_1_1"/>
<proteinExistence type="predicted"/>
<dbReference type="GeneID" id="4705467"/>
<feature type="domain" description="Zn(2)-C6 fungal-type" evidence="8">
    <location>
        <begin position="14"/>
        <end position="42"/>
    </location>
</feature>
<dbReference type="CDD" id="cd00067">
    <property type="entry name" value="GAL4"/>
    <property type="match status" value="1"/>
</dbReference>
<gene>
    <name evidence="9" type="ORF">ACLA_008320</name>
</gene>
<dbReference type="OrthoDB" id="2593732at2759"/>
<keyword evidence="4" id="KW-0238">DNA-binding</keyword>
<evidence type="ECO:0000313" key="9">
    <source>
        <dbReference type="EMBL" id="EAW12072.1"/>
    </source>
</evidence>
<evidence type="ECO:0000256" key="6">
    <source>
        <dbReference type="ARBA" id="ARBA00023242"/>
    </source>
</evidence>
<dbReference type="GO" id="GO:0000981">
    <property type="term" value="F:DNA-binding transcription factor activity, RNA polymerase II-specific"/>
    <property type="evidence" value="ECO:0007669"/>
    <property type="project" value="InterPro"/>
</dbReference>
<feature type="region of interest" description="Disordered" evidence="7">
    <location>
        <begin position="43"/>
        <end position="62"/>
    </location>
</feature>
<name>A1CDZ5_ASPCL</name>
<dbReference type="SUPFAM" id="SSF57701">
    <property type="entry name" value="Zn2/Cys6 DNA-binding domain"/>
    <property type="match status" value="1"/>
</dbReference>
<sequence length="532" mass="61335">MKHKRANHRKSRTGCITCKIRHVKCDEQKPECQQCTKTGRKCDGYDPNRTNPQAEQKNTAVEGAADVRTQLGVDQRLVLRPGTREERRYIDFFSTQTSRALAGFFNSNLWRSFLPQLSHSQAAVRHAVVALGALHEYVYVLLARGDFDPRQKLPFQNEQFIVQQYNQAIRHLVVHLASPNQVPHLTLITCCLFICLEILRGQHDRALDHIESGLKILRRWQPGDQRQAQSDGLGRELSYMGIRWNIQLSMYGRQMISLDFAQADDAAAASQQISFSTIAEARHALDLLINRTMSFIQTLGTDTSTQGALWQQQQQQQQHSLQEEMKLWLDSFESLMRRYGQSQKQNDPRAPVLLRMHHRVVRLRLDVCLSQNELVYDEHDEDFEATIAYAEQLIHLSGTLDRDSLLYVFSLETGLISPLYYTATKCRKPLIRRQAIRLLYRSPQKEGLWSMRQYARIAQVVVQAEEEHMGDLPVDQRIPVDNHRAYSASIENRTCQSCRLILMRKPEGCDAAWRSDSRHVNFVGEDIQLEGL</sequence>
<evidence type="ECO:0000256" key="7">
    <source>
        <dbReference type="SAM" id="MobiDB-lite"/>
    </source>
</evidence>
<dbReference type="AlphaFoldDB" id="A1CDZ5"/>
<dbReference type="Proteomes" id="UP000006701">
    <property type="component" value="Unassembled WGS sequence"/>
</dbReference>
<reference evidence="9 10" key="1">
    <citation type="journal article" date="2008" name="PLoS Genet.">
        <title>Genomic islands in the pathogenic filamentous fungus Aspergillus fumigatus.</title>
        <authorList>
            <person name="Fedorova N.D."/>
            <person name="Khaldi N."/>
            <person name="Joardar V.S."/>
            <person name="Maiti R."/>
            <person name="Amedeo P."/>
            <person name="Anderson M.J."/>
            <person name="Crabtree J."/>
            <person name="Silva J.C."/>
            <person name="Badger J.H."/>
            <person name="Albarraq A."/>
            <person name="Angiuoli S."/>
            <person name="Bussey H."/>
            <person name="Bowyer P."/>
            <person name="Cotty P.J."/>
            <person name="Dyer P.S."/>
            <person name="Egan A."/>
            <person name="Galens K."/>
            <person name="Fraser-Liggett C.M."/>
            <person name="Haas B.J."/>
            <person name="Inman J.M."/>
            <person name="Kent R."/>
            <person name="Lemieux S."/>
            <person name="Malavazi I."/>
            <person name="Orvis J."/>
            <person name="Roemer T."/>
            <person name="Ronning C.M."/>
            <person name="Sundaram J.P."/>
            <person name="Sutton G."/>
            <person name="Turner G."/>
            <person name="Venter J.C."/>
            <person name="White O.R."/>
            <person name="Whitty B.R."/>
            <person name="Youngman P."/>
            <person name="Wolfe K.H."/>
            <person name="Goldman G.H."/>
            <person name="Wortman J.R."/>
            <person name="Jiang B."/>
            <person name="Denning D.W."/>
            <person name="Nierman W.C."/>
        </authorList>
    </citation>
    <scope>NUCLEOTIDE SEQUENCE [LARGE SCALE GENOMIC DNA]</scope>
    <source>
        <strain evidence="10">ATCC 1007 / CBS 513.65 / DSM 816 / NCTC 3887 / NRRL 1</strain>
    </source>
</reference>
<keyword evidence="5" id="KW-0804">Transcription</keyword>
<dbReference type="KEGG" id="act:ACLA_008320"/>
<dbReference type="eggNOG" id="ENOG502SQ3E">
    <property type="taxonomic scope" value="Eukaryota"/>
</dbReference>